<proteinExistence type="predicted"/>
<organism evidence="1 2">
    <name type="scientific">Dehalobacter restrictus</name>
    <dbReference type="NCBI Taxonomy" id="55583"/>
    <lineage>
        <taxon>Bacteria</taxon>
        <taxon>Bacillati</taxon>
        <taxon>Bacillota</taxon>
        <taxon>Clostridia</taxon>
        <taxon>Eubacteriales</taxon>
        <taxon>Desulfitobacteriaceae</taxon>
        <taxon>Dehalobacter</taxon>
    </lineage>
</organism>
<dbReference type="Proteomes" id="UP000430508">
    <property type="component" value="Chromosome"/>
</dbReference>
<name>A0A857DLM7_9FIRM</name>
<dbReference type="RefSeq" id="WP_158208389.1">
    <property type="nucleotide sequence ID" value="NZ_CP046996.1"/>
</dbReference>
<gene>
    <name evidence="1" type="ORF">GQ588_10535</name>
</gene>
<protein>
    <submittedName>
        <fullName evidence="1">DUF4391 family protein</fullName>
    </submittedName>
</protein>
<evidence type="ECO:0000313" key="1">
    <source>
        <dbReference type="EMBL" id="QHA01036.1"/>
    </source>
</evidence>
<reference evidence="1 2" key="1">
    <citation type="submission" date="2019-12" db="EMBL/GenBank/DDBJ databases">
        <title>Sequence classification of anaerobic respiratory reductive dehalogenases: First we see many, then we see few.</title>
        <authorList>
            <person name="Molenda O."/>
            <person name="Puentes Jacome L.A."/>
            <person name="Cao X."/>
            <person name="Nesbo C.L."/>
            <person name="Tang S."/>
            <person name="Morson N."/>
            <person name="Patron J."/>
            <person name="Lomheim L."/>
            <person name="Wishart D.S."/>
            <person name="Edwards E.A."/>
        </authorList>
    </citation>
    <scope>NUCLEOTIDE SEQUENCE [LARGE SCALE GENOMIC DNA]</scope>
    <source>
        <strain evidence="1 2">12DCA</strain>
    </source>
</reference>
<dbReference type="InterPro" id="IPR025503">
    <property type="entry name" value="DUF4391"/>
</dbReference>
<dbReference type="Pfam" id="PF14335">
    <property type="entry name" value="DUF4391"/>
    <property type="match status" value="1"/>
</dbReference>
<evidence type="ECO:0000313" key="2">
    <source>
        <dbReference type="Proteomes" id="UP000430508"/>
    </source>
</evidence>
<dbReference type="AlphaFoldDB" id="A0A857DLM7"/>
<accession>A0A857DLM7</accession>
<dbReference type="EMBL" id="CP046996">
    <property type="protein sequence ID" value="QHA01036.1"/>
    <property type="molecule type" value="Genomic_DNA"/>
</dbReference>
<sequence length="238" mass="27433">MMFNLPEKYKVGKKIPMKDFIPKEFKPDAKKKIKESVKSVILSYQIMGEDIPSLVNEEYNIQVIQFYDFELADIKRAAFIANLYQEIIKSPCVIRLHDSSNEAYSFALKRLNQNDSTQIVVTDKVLTAVYPIVLPSTDKNNLLRELAYGNVKNNDNKGSFYFELYLRAYILTNDKVYAGAKSFLSKPIWYSLSKQKEVYALLCNLASNKEKVQKAVSNSEKMKLNQEIRQAISELDKI</sequence>